<dbReference type="RefSeq" id="WP_123200350.1">
    <property type="nucleotide sequence ID" value="NZ_RJMB01000004.1"/>
</dbReference>
<feature type="region of interest" description="Disordered" evidence="1">
    <location>
        <begin position="258"/>
        <end position="297"/>
    </location>
</feature>
<dbReference type="EMBL" id="RJMB01000004">
    <property type="protein sequence ID" value="RNL86157.1"/>
    <property type="molecule type" value="Genomic_DNA"/>
</dbReference>
<dbReference type="OrthoDB" id="3681635at2"/>
<evidence type="ECO:0000256" key="1">
    <source>
        <dbReference type="SAM" id="MobiDB-lite"/>
    </source>
</evidence>
<protein>
    <submittedName>
        <fullName evidence="2">Uncharacterized protein</fullName>
    </submittedName>
</protein>
<evidence type="ECO:0000313" key="3">
    <source>
        <dbReference type="Proteomes" id="UP000269198"/>
    </source>
</evidence>
<reference evidence="2 3" key="1">
    <citation type="submission" date="2018-11" db="EMBL/GenBank/DDBJ databases">
        <title>The genome draft of YIM 96095.</title>
        <authorList>
            <person name="Tang S.-K."/>
            <person name="Chunyu W.-X."/>
            <person name="Feng Y.-Z."/>
        </authorList>
    </citation>
    <scope>NUCLEOTIDE SEQUENCE [LARGE SCALE GENOMIC DNA]</scope>
    <source>
        <strain evidence="2 3">YIM 96095</strain>
    </source>
</reference>
<organism evidence="2 3">
    <name type="scientific">Halostreptopolyspora alba</name>
    <dbReference type="NCBI Taxonomy" id="2487137"/>
    <lineage>
        <taxon>Bacteria</taxon>
        <taxon>Bacillati</taxon>
        <taxon>Actinomycetota</taxon>
        <taxon>Actinomycetes</taxon>
        <taxon>Streptosporangiales</taxon>
        <taxon>Nocardiopsidaceae</taxon>
        <taxon>Halostreptopolyspora</taxon>
    </lineage>
</organism>
<evidence type="ECO:0000313" key="2">
    <source>
        <dbReference type="EMBL" id="RNL86157.1"/>
    </source>
</evidence>
<feature type="compositionally biased region" description="Acidic residues" evidence="1">
    <location>
        <begin position="271"/>
        <end position="287"/>
    </location>
</feature>
<accession>A0A3N0EEF3</accession>
<name>A0A3N0EEF3_9ACTN</name>
<sequence>MTWLLKRILAGLAAIVVVAVGAGVLLGAQFSGTPKPWAASQGDNAAWLSGRWVDGERDEDDFASLLRRVERGELTELYVHVANIDPEGRSDSAGYESAGAFLDWAEAEIPEVTVLGWLDHSTEGSSLAGGRFDEDARAEIAATAGEVTEAGFDGVHLAVNPVSTNDTTLLELLERTREEIGPDAVLATRAHSVEPVAGARLPVFALNREERYWSKGYLRRVAERVDSIVITGHETGMPLSSLYGGFMVRQVEEALSALEPLTNEPAKGSEADTDEEGGGEEDADGEDGSGGPSVRFGVPSYSSETWGAVSSAESVDTATEAVRLGLTDHGQRGDVGIAVYVLDDTSDEDWAAYTDGWVRPER</sequence>
<gene>
    <name evidence="2" type="ORF">EFW17_06450</name>
</gene>
<keyword evidence="3" id="KW-1185">Reference proteome</keyword>
<dbReference type="Proteomes" id="UP000269198">
    <property type="component" value="Unassembled WGS sequence"/>
</dbReference>
<proteinExistence type="predicted"/>
<comment type="caution">
    <text evidence="2">The sequence shown here is derived from an EMBL/GenBank/DDBJ whole genome shotgun (WGS) entry which is preliminary data.</text>
</comment>
<dbReference type="AlphaFoldDB" id="A0A3N0EEF3"/>